<evidence type="ECO:0000256" key="5">
    <source>
        <dbReference type="ARBA" id="ARBA00022485"/>
    </source>
</evidence>
<dbReference type="NCBIfam" id="TIGR00758">
    <property type="entry name" value="UDG_fam4"/>
    <property type="match status" value="1"/>
</dbReference>
<comment type="catalytic activity">
    <reaction evidence="1">
        <text>Hydrolyzes single-stranded DNA or mismatched double-stranded DNA and polynucleotides, releasing free uracil.</text>
        <dbReference type="EC" id="3.2.2.27"/>
    </reaction>
</comment>
<dbReference type="SUPFAM" id="SSF52141">
    <property type="entry name" value="Uracil-DNA glycosylase-like"/>
    <property type="match status" value="1"/>
</dbReference>
<dbReference type="eggNOG" id="arCOG00905">
    <property type="taxonomic scope" value="Archaea"/>
</dbReference>
<dbReference type="Proteomes" id="UP000011602">
    <property type="component" value="Unassembled WGS sequence"/>
</dbReference>
<dbReference type="Pfam" id="PF03167">
    <property type="entry name" value="UDG"/>
    <property type="match status" value="1"/>
</dbReference>
<evidence type="ECO:0000259" key="13">
    <source>
        <dbReference type="SMART" id="SM00986"/>
    </source>
</evidence>
<dbReference type="GO" id="GO:0046872">
    <property type="term" value="F:metal ion binding"/>
    <property type="evidence" value="ECO:0007669"/>
    <property type="project" value="UniProtKB-KW"/>
</dbReference>
<evidence type="ECO:0000256" key="7">
    <source>
        <dbReference type="ARBA" id="ARBA00022763"/>
    </source>
</evidence>
<dbReference type="PATRIC" id="fig|1227499.3.peg.3013"/>
<dbReference type="InterPro" id="IPR036895">
    <property type="entry name" value="Uracil-DNA_glycosylase-like_sf"/>
</dbReference>
<dbReference type="GO" id="GO:0051539">
    <property type="term" value="F:4 iron, 4 sulfur cluster binding"/>
    <property type="evidence" value="ECO:0007669"/>
    <property type="project" value="UniProtKB-KW"/>
</dbReference>
<dbReference type="GO" id="GO:0004844">
    <property type="term" value="F:uracil DNA N-glycosylase activity"/>
    <property type="evidence" value="ECO:0007669"/>
    <property type="project" value="UniProtKB-EC"/>
</dbReference>
<evidence type="ECO:0000313" key="14">
    <source>
        <dbReference type="EMBL" id="ELY53287.1"/>
    </source>
</evidence>
<evidence type="ECO:0000256" key="1">
    <source>
        <dbReference type="ARBA" id="ARBA00001400"/>
    </source>
</evidence>
<proteinExistence type="inferred from homology"/>
<evidence type="ECO:0000256" key="11">
    <source>
        <dbReference type="ARBA" id="ARBA00023204"/>
    </source>
</evidence>
<dbReference type="EC" id="3.2.2.27" evidence="3"/>
<dbReference type="InterPro" id="IPR051536">
    <property type="entry name" value="UDG_Type-4/5"/>
</dbReference>
<accession>L9WV36</accession>
<organism evidence="14 15">
    <name type="scientific">Natronolimnohabitans innermongolicus JCM 12255</name>
    <dbReference type="NCBI Taxonomy" id="1227499"/>
    <lineage>
        <taxon>Archaea</taxon>
        <taxon>Methanobacteriati</taxon>
        <taxon>Methanobacteriota</taxon>
        <taxon>Stenosarchaea group</taxon>
        <taxon>Halobacteria</taxon>
        <taxon>Halobacteriales</taxon>
        <taxon>Natrialbaceae</taxon>
        <taxon>Natronolimnohabitans</taxon>
    </lineage>
</organism>
<dbReference type="STRING" id="1227499.C493_14693"/>
<evidence type="ECO:0000256" key="4">
    <source>
        <dbReference type="ARBA" id="ARBA00019403"/>
    </source>
</evidence>
<keyword evidence="10" id="KW-0411">Iron-sulfur</keyword>
<evidence type="ECO:0000256" key="3">
    <source>
        <dbReference type="ARBA" id="ARBA00012030"/>
    </source>
</evidence>
<keyword evidence="6" id="KW-0479">Metal-binding</keyword>
<keyword evidence="7" id="KW-0227">DNA damage</keyword>
<comment type="similarity">
    <text evidence="2">Belongs to the uracil-DNA glycosylase (UDG) superfamily. Type 4 (UDGa) family.</text>
</comment>
<dbReference type="InterPro" id="IPR005273">
    <property type="entry name" value="Ura-DNA_glyco_family4"/>
</dbReference>
<dbReference type="InterPro" id="IPR005122">
    <property type="entry name" value="Uracil-DNA_glycosylase-like"/>
</dbReference>
<keyword evidence="15" id="KW-1185">Reference proteome</keyword>
<dbReference type="Gene3D" id="3.40.470.10">
    <property type="entry name" value="Uracil-DNA glycosylase-like domain"/>
    <property type="match status" value="1"/>
</dbReference>
<comment type="caution">
    <text evidence="14">The sequence shown here is derived from an EMBL/GenBank/DDBJ whole genome shotgun (WGS) entry which is preliminary data.</text>
</comment>
<reference evidence="14 15" key="1">
    <citation type="journal article" date="2014" name="PLoS Genet.">
        <title>Phylogenetically driven sequencing of extremely halophilic archaea reveals strategies for static and dynamic osmo-response.</title>
        <authorList>
            <person name="Becker E.A."/>
            <person name="Seitzer P.M."/>
            <person name="Tritt A."/>
            <person name="Larsen D."/>
            <person name="Krusor M."/>
            <person name="Yao A.I."/>
            <person name="Wu D."/>
            <person name="Madern D."/>
            <person name="Eisen J.A."/>
            <person name="Darling A.E."/>
            <person name="Facciotti M.T."/>
        </authorList>
    </citation>
    <scope>NUCLEOTIDE SEQUENCE [LARGE SCALE GENOMIC DNA]</scope>
    <source>
        <strain evidence="14 15">JCM 12255</strain>
    </source>
</reference>
<gene>
    <name evidence="14" type="ORF">C493_14693</name>
</gene>
<dbReference type="AlphaFoldDB" id="L9WV36"/>
<feature type="domain" description="Uracil-DNA glycosylase-like" evidence="13">
    <location>
        <begin position="46"/>
        <end position="196"/>
    </location>
</feature>
<evidence type="ECO:0000313" key="15">
    <source>
        <dbReference type="Proteomes" id="UP000011602"/>
    </source>
</evidence>
<dbReference type="PANTHER" id="PTHR33693">
    <property type="entry name" value="TYPE-5 URACIL-DNA GLYCOSYLASE"/>
    <property type="match status" value="1"/>
</dbReference>
<evidence type="ECO:0000256" key="10">
    <source>
        <dbReference type="ARBA" id="ARBA00023014"/>
    </source>
</evidence>
<dbReference type="EMBL" id="AOHZ01000068">
    <property type="protein sequence ID" value="ELY53287.1"/>
    <property type="molecule type" value="Genomic_DNA"/>
</dbReference>
<dbReference type="SMART" id="SM00987">
    <property type="entry name" value="UreE_C"/>
    <property type="match status" value="1"/>
</dbReference>
<evidence type="ECO:0000256" key="8">
    <source>
        <dbReference type="ARBA" id="ARBA00022801"/>
    </source>
</evidence>
<feature type="region of interest" description="Disordered" evidence="12">
    <location>
        <begin position="1"/>
        <end position="23"/>
    </location>
</feature>
<keyword evidence="5" id="KW-0004">4Fe-4S</keyword>
<evidence type="ECO:0000256" key="9">
    <source>
        <dbReference type="ARBA" id="ARBA00023004"/>
    </source>
</evidence>
<sequence>MDESEQESDSRTGSESESASETMDGLCVTACTRCPKLVDSRSQIVNGTGPEDADLLFVGEGPGANEDEQGEPFVGRSGTVLDDGLRDVGLARSDVRITNCVRCRPPENRDPTGEELENCRGYLETEIERLDPDVIVTLGKVPSEHLLDRSVAVTKEAGSLEEVRIAGTPRRVLLCVHPAATLYDRSQEETFADALAEAAELAGAGDGESGQTRLDGF</sequence>
<evidence type="ECO:0000256" key="6">
    <source>
        <dbReference type="ARBA" id="ARBA00022723"/>
    </source>
</evidence>
<dbReference type="PANTHER" id="PTHR33693:SF1">
    <property type="entry name" value="TYPE-4 URACIL-DNA GLYCOSYLASE"/>
    <property type="match status" value="1"/>
</dbReference>
<name>L9WV36_9EURY</name>
<keyword evidence="9" id="KW-0408">Iron</keyword>
<dbReference type="SMART" id="SM00986">
    <property type="entry name" value="UDG"/>
    <property type="match status" value="1"/>
</dbReference>
<keyword evidence="8" id="KW-0378">Hydrolase</keyword>
<dbReference type="CDD" id="cd10030">
    <property type="entry name" value="UDG-F4_TTUDGA_SPO1dp_like"/>
    <property type="match status" value="1"/>
</dbReference>
<dbReference type="GO" id="GO:0006281">
    <property type="term" value="P:DNA repair"/>
    <property type="evidence" value="ECO:0007669"/>
    <property type="project" value="UniProtKB-KW"/>
</dbReference>
<protein>
    <recommendedName>
        <fullName evidence="4">Type-4 uracil-DNA glycosylase</fullName>
        <ecNumber evidence="3">3.2.2.27</ecNumber>
    </recommendedName>
</protein>
<evidence type="ECO:0000256" key="2">
    <source>
        <dbReference type="ARBA" id="ARBA00006521"/>
    </source>
</evidence>
<evidence type="ECO:0000256" key="12">
    <source>
        <dbReference type="SAM" id="MobiDB-lite"/>
    </source>
</evidence>
<keyword evidence="11" id="KW-0234">DNA repair</keyword>